<proteinExistence type="predicted"/>
<feature type="region of interest" description="Disordered" evidence="1">
    <location>
        <begin position="367"/>
        <end position="404"/>
    </location>
</feature>
<gene>
    <name evidence="2" type="primary">B</name>
    <name evidence="2" type="ORF">GCM10007877_34620</name>
</gene>
<reference evidence="2 3" key="1">
    <citation type="journal article" date="2014" name="Int. J. Syst. Evol. Microbiol.">
        <title>Complete genome sequence of Corynebacterium casei LMG S-19264T (=DSM 44701T), isolated from a smear-ripened cheese.</title>
        <authorList>
            <consortium name="US DOE Joint Genome Institute (JGI-PGF)"/>
            <person name="Walter F."/>
            <person name="Albersmeier A."/>
            <person name="Kalinowski J."/>
            <person name="Ruckert C."/>
        </authorList>
    </citation>
    <scope>NUCLEOTIDE SEQUENCE [LARGE SCALE GENOMIC DNA]</scope>
    <source>
        <strain evidence="2 3">NBRC 110095</strain>
    </source>
</reference>
<protein>
    <submittedName>
        <fullName evidence="2">Phage portal protein</fullName>
    </submittedName>
</protein>
<dbReference type="RefSeq" id="WP_232593488.1">
    <property type="nucleotide sequence ID" value="NZ_BSPD01000087.1"/>
</dbReference>
<sequence length="404" mass="45262">MRLFNTVRRWLGAGATRVQQGDQTGQPDGYTQNAAAYVNEDTALQVSAFWSCTKLLTEVFASLPLGMYEKGETRKRIYDHPLIDLLTLSPNSRMTPTEFFETMQLNLVLHGNCYARIARRNDGTPVALWPLPAQNVQPELQPNGSVTYYWYHDTDVHAIADRNILHIRLFGNGLIGLSPLSYARNTVGLSLATENYAAKFYVDGGKPSGVLYTDADLSTAQRKKARENFSEVVTEKEESRRLLVLPLGFKYQQTQISPVEMEVLATRHYQVADICRFMGNIPPVLVCENTGTTTLGSSIEHILLGWYRLGLNPYAQRWEQALAKKLLSPADRRKYAFDFDFDALTRGDSKSQIEMIKASVGGPILTPNEGRKLRNLPPIEGGDILNPSPHEGRKATDKSVNHDE</sequence>
<dbReference type="InterPro" id="IPR006427">
    <property type="entry name" value="Portal_HK97"/>
</dbReference>
<accession>A0AA37T5M8</accession>
<evidence type="ECO:0000313" key="2">
    <source>
        <dbReference type="EMBL" id="GLS27743.1"/>
    </source>
</evidence>
<dbReference type="InterPro" id="IPR006944">
    <property type="entry name" value="Phage/GTA_portal"/>
</dbReference>
<dbReference type="NCBIfam" id="TIGR01537">
    <property type="entry name" value="portal_HK97"/>
    <property type="match status" value="1"/>
</dbReference>
<evidence type="ECO:0000256" key="1">
    <source>
        <dbReference type="SAM" id="MobiDB-lite"/>
    </source>
</evidence>
<name>A0AA37T5M8_9GAMM</name>
<comment type="caution">
    <text evidence="2">The sequence shown here is derived from an EMBL/GenBank/DDBJ whole genome shotgun (WGS) entry which is preliminary data.</text>
</comment>
<dbReference type="Proteomes" id="UP001156870">
    <property type="component" value="Unassembled WGS sequence"/>
</dbReference>
<dbReference type="AlphaFoldDB" id="A0AA37T5M8"/>
<organism evidence="2 3">
    <name type="scientific">Marinibactrum halimedae</name>
    <dbReference type="NCBI Taxonomy" id="1444977"/>
    <lineage>
        <taxon>Bacteria</taxon>
        <taxon>Pseudomonadati</taxon>
        <taxon>Pseudomonadota</taxon>
        <taxon>Gammaproteobacteria</taxon>
        <taxon>Cellvibrionales</taxon>
        <taxon>Cellvibrionaceae</taxon>
        <taxon>Marinibactrum</taxon>
    </lineage>
</organism>
<dbReference type="Pfam" id="PF04860">
    <property type="entry name" value="Phage_portal"/>
    <property type="match status" value="1"/>
</dbReference>
<keyword evidence="3" id="KW-1185">Reference proteome</keyword>
<evidence type="ECO:0000313" key="3">
    <source>
        <dbReference type="Proteomes" id="UP001156870"/>
    </source>
</evidence>
<feature type="compositionally biased region" description="Basic and acidic residues" evidence="1">
    <location>
        <begin position="390"/>
        <end position="404"/>
    </location>
</feature>
<dbReference type="EMBL" id="BSPD01000087">
    <property type="protein sequence ID" value="GLS27743.1"/>
    <property type="molecule type" value="Genomic_DNA"/>
</dbReference>